<dbReference type="EMBL" id="CAKOGP040001869">
    <property type="protein sequence ID" value="CAJ1954615.1"/>
    <property type="molecule type" value="Genomic_DNA"/>
</dbReference>
<dbReference type="Proteomes" id="UP001295423">
    <property type="component" value="Unassembled WGS sequence"/>
</dbReference>
<protein>
    <submittedName>
        <fullName evidence="2">Uncharacterized protein</fullName>
    </submittedName>
</protein>
<accession>A0AAD2FYB4</accession>
<name>A0AAD2FYB4_9STRA</name>
<organism evidence="2 3">
    <name type="scientific">Cylindrotheca closterium</name>
    <dbReference type="NCBI Taxonomy" id="2856"/>
    <lineage>
        <taxon>Eukaryota</taxon>
        <taxon>Sar</taxon>
        <taxon>Stramenopiles</taxon>
        <taxon>Ochrophyta</taxon>
        <taxon>Bacillariophyta</taxon>
        <taxon>Bacillariophyceae</taxon>
        <taxon>Bacillariophycidae</taxon>
        <taxon>Bacillariales</taxon>
        <taxon>Bacillariaceae</taxon>
        <taxon>Cylindrotheca</taxon>
    </lineage>
</organism>
<evidence type="ECO:0000313" key="2">
    <source>
        <dbReference type="EMBL" id="CAJ1954615.1"/>
    </source>
</evidence>
<evidence type="ECO:0000313" key="3">
    <source>
        <dbReference type="Proteomes" id="UP001295423"/>
    </source>
</evidence>
<sequence>MPNRSAITAEGPHMPSESTAISFAPQMPPVSEDTIYNVDLDNIDCTSTYTALSYFIKEWKRAGGRNPTFIPKAVIAKLFHTLEQKQVDISSVDSVPYDAEDLHECLVLLARIQNKGAAQGGDERNFSILELVEDTLVDRKHKHHLYDIGEYVEVLGPSMIWRLEQIKNVLKTYDLDGETPIYIYETAVDHELKEDEIRWPKEALVRIFGYGPWIWQEWACLRLENKLSFCKGLNTDFEFFDISGYVKELWNVWFMDDRNQTFRDLFDRVGESGQEQLLRHIMAPFDLMEDVISNKDDRWDIEDAGVSIFTYVSLLGSGFLDGFVVFLLQLCMPIFLFSYYNSLNEDEKIAVGTREMLFAVLAYYLFKVSRDVWANFRRVVGISEEVYSKIQSLRKNVWDNGNDSFAQSLGFTFDQFMNTGYICYLYLFNMWILFNVTDPFEILGSVIFFEFLFDLDEELANSIWFDRGSRFLKAGLVGLILQQTVQQENSHTRDTYMEKVFKESSMTKSEMKGLMKRCEDAKIPDGPAFLGTNEPDETIQLLVMEERVTQLRSMDSKTSVKRIDETKPRVYFSGFFASDSPMFERHAKLRAWTQWEKLLFLFETPTLVPDDYEAGTKIVFDELDTRLTVLSEDRLWDALGVSRGRRFWRGVFDVLAFRGFRGRDFGPTRHWRTWRFFFTRLVHAFLSWTSHMIQLLFPFLTFAALIMVFLEDPRTGENVYCYLHQGDCEFERENYFQP</sequence>
<feature type="transmembrane region" description="Helical" evidence="1">
    <location>
        <begin position="685"/>
        <end position="710"/>
    </location>
</feature>
<keyword evidence="3" id="KW-1185">Reference proteome</keyword>
<proteinExistence type="predicted"/>
<gene>
    <name evidence="2" type="ORF">CYCCA115_LOCUS15209</name>
</gene>
<evidence type="ECO:0000256" key="1">
    <source>
        <dbReference type="SAM" id="Phobius"/>
    </source>
</evidence>
<keyword evidence="1" id="KW-0472">Membrane</keyword>
<reference evidence="2" key="1">
    <citation type="submission" date="2023-08" db="EMBL/GenBank/DDBJ databases">
        <authorList>
            <person name="Audoor S."/>
            <person name="Bilcke G."/>
        </authorList>
    </citation>
    <scope>NUCLEOTIDE SEQUENCE</scope>
</reference>
<dbReference type="AlphaFoldDB" id="A0AAD2FYB4"/>
<feature type="transmembrane region" description="Helical" evidence="1">
    <location>
        <begin position="308"/>
        <end position="337"/>
    </location>
</feature>
<comment type="caution">
    <text evidence="2">The sequence shown here is derived from an EMBL/GenBank/DDBJ whole genome shotgun (WGS) entry which is preliminary data.</text>
</comment>
<keyword evidence="1" id="KW-0812">Transmembrane</keyword>
<keyword evidence="1" id="KW-1133">Transmembrane helix</keyword>